<evidence type="ECO:0000256" key="3">
    <source>
        <dbReference type="ARBA" id="ARBA00022475"/>
    </source>
</evidence>
<evidence type="ECO:0000256" key="7">
    <source>
        <dbReference type="SAM" id="Phobius"/>
    </source>
</evidence>
<dbReference type="InterPro" id="IPR004254">
    <property type="entry name" value="AdipoR/HlyIII-related"/>
</dbReference>
<feature type="transmembrane region" description="Helical" evidence="7">
    <location>
        <begin position="209"/>
        <end position="228"/>
    </location>
</feature>
<comment type="caution">
    <text evidence="8">The sequence shown here is derived from an EMBL/GenBank/DDBJ whole genome shotgun (WGS) entry which is preliminary data.</text>
</comment>
<evidence type="ECO:0000313" key="8">
    <source>
        <dbReference type="EMBL" id="MFC6283991.1"/>
    </source>
</evidence>
<feature type="transmembrane region" description="Helical" evidence="7">
    <location>
        <begin position="59"/>
        <end position="81"/>
    </location>
</feature>
<comment type="similarity">
    <text evidence="2">Belongs to the UPF0073 (Hly-III) family.</text>
</comment>
<dbReference type="RefSeq" id="WP_371439757.1">
    <property type="nucleotide sequence ID" value="NZ_JBHSRS010000084.1"/>
</dbReference>
<evidence type="ECO:0000313" key="9">
    <source>
        <dbReference type="Proteomes" id="UP001596270"/>
    </source>
</evidence>
<evidence type="ECO:0000256" key="1">
    <source>
        <dbReference type="ARBA" id="ARBA00004651"/>
    </source>
</evidence>
<dbReference type="PANTHER" id="PTHR20855:SF3">
    <property type="entry name" value="LD03007P"/>
    <property type="match status" value="1"/>
</dbReference>
<gene>
    <name evidence="8" type="ORF">ACFQND_22425</name>
</gene>
<dbReference type="EMBL" id="JBHSRS010000084">
    <property type="protein sequence ID" value="MFC6283991.1"/>
    <property type="molecule type" value="Genomic_DNA"/>
</dbReference>
<evidence type="ECO:0000256" key="2">
    <source>
        <dbReference type="ARBA" id="ARBA00008488"/>
    </source>
</evidence>
<dbReference type="PANTHER" id="PTHR20855">
    <property type="entry name" value="ADIPOR/PROGESTIN RECEPTOR-RELATED"/>
    <property type="match status" value="1"/>
</dbReference>
<keyword evidence="5 7" id="KW-1133">Transmembrane helix</keyword>
<feature type="transmembrane region" description="Helical" evidence="7">
    <location>
        <begin position="101"/>
        <end position="118"/>
    </location>
</feature>
<protein>
    <submittedName>
        <fullName evidence="8">Hemolysin III family protein</fullName>
    </submittedName>
</protein>
<dbReference type="Proteomes" id="UP001596270">
    <property type="component" value="Unassembled WGS sequence"/>
</dbReference>
<accession>A0ABW1U237</accession>
<comment type="subcellular location">
    <subcellularLocation>
        <location evidence="1">Cell membrane</location>
        <topology evidence="1">Multi-pass membrane protein</topology>
    </subcellularLocation>
</comment>
<dbReference type="NCBIfam" id="TIGR01065">
    <property type="entry name" value="hlyIII"/>
    <property type="match status" value="1"/>
</dbReference>
<reference evidence="9" key="1">
    <citation type="journal article" date="2019" name="Int. J. Syst. Evol. Microbiol.">
        <title>The Global Catalogue of Microorganisms (GCM) 10K type strain sequencing project: providing services to taxonomists for standard genome sequencing and annotation.</title>
        <authorList>
            <consortium name="The Broad Institute Genomics Platform"/>
            <consortium name="The Broad Institute Genome Sequencing Center for Infectious Disease"/>
            <person name="Wu L."/>
            <person name="Ma J."/>
        </authorList>
    </citation>
    <scope>NUCLEOTIDE SEQUENCE [LARGE SCALE GENOMIC DNA]</scope>
    <source>
        <strain evidence="9">CCUG 39402</strain>
    </source>
</reference>
<proteinExistence type="inferred from homology"/>
<evidence type="ECO:0000256" key="4">
    <source>
        <dbReference type="ARBA" id="ARBA00022692"/>
    </source>
</evidence>
<organism evidence="8 9">
    <name type="scientific">Polaromonas aquatica</name>
    <dbReference type="NCBI Taxonomy" id="332657"/>
    <lineage>
        <taxon>Bacteria</taxon>
        <taxon>Pseudomonadati</taxon>
        <taxon>Pseudomonadota</taxon>
        <taxon>Betaproteobacteria</taxon>
        <taxon>Burkholderiales</taxon>
        <taxon>Comamonadaceae</taxon>
        <taxon>Polaromonas</taxon>
    </lineage>
</organism>
<dbReference type="InterPro" id="IPR005744">
    <property type="entry name" value="Hy-lIII"/>
</dbReference>
<dbReference type="Pfam" id="PF03006">
    <property type="entry name" value="HlyIII"/>
    <property type="match status" value="1"/>
</dbReference>
<name>A0ABW1U237_9BURK</name>
<feature type="transmembrane region" description="Helical" evidence="7">
    <location>
        <begin position="33"/>
        <end position="52"/>
    </location>
</feature>
<keyword evidence="9" id="KW-1185">Reference proteome</keyword>
<keyword evidence="3" id="KW-1003">Cell membrane</keyword>
<keyword evidence="6 7" id="KW-0472">Membrane</keyword>
<evidence type="ECO:0000256" key="5">
    <source>
        <dbReference type="ARBA" id="ARBA00022989"/>
    </source>
</evidence>
<keyword evidence="4 7" id="KW-0812">Transmembrane</keyword>
<evidence type="ECO:0000256" key="6">
    <source>
        <dbReference type="ARBA" id="ARBA00023136"/>
    </source>
</evidence>
<feature type="transmembrane region" description="Helical" evidence="7">
    <location>
        <begin position="125"/>
        <end position="144"/>
    </location>
</feature>
<feature type="transmembrane region" description="Helical" evidence="7">
    <location>
        <begin position="179"/>
        <end position="197"/>
    </location>
</feature>
<feature type="transmembrane region" description="Helical" evidence="7">
    <location>
        <begin position="150"/>
        <end position="167"/>
    </location>
</feature>
<sequence length="229" mass="24510">MSSASATAAVPAALLQERPQSLGEEIANSISHGVALLAALIASPFLVVGAVRHGDVLDIIGVCVFAATMVVLYGTSMLYHALPSMRAARAKQLFQVLDHSAIYLLIAGTYTPFTLGVLRGPWGWSLFGLVWVMALAGIAAKAFAGIRWPRLSTVLYLAMGWIAVIAIKPMLQLIPAWGLFWLVAGGLCYTTGVAFFATDSRVRYGHFVWHIFVAAGTVCHCVAVLFYAI</sequence>